<dbReference type="EMBL" id="NPIC01000001">
    <property type="protein sequence ID" value="RDL42510.1"/>
    <property type="molecule type" value="Genomic_DNA"/>
</dbReference>
<evidence type="ECO:0000313" key="3">
    <source>
        <dbReference type="Proteomes" id="UP000254866"/>
    </source>
</evidence>
<name>A0A370U403_9HELO</name>
<evidence type="ECO:0000313" key="2">
    <source>
        <dbReference type="EMBL" id="RDL42510.1"/>
    </source>
</evidence>
<feature type="chain" id="PRO_5016902447" evidence="1">
    <location>
        <begin position="25"/>
        <end position="367"/>
    </location>
</feature>
<comment type="caution">
    <text evidence="2">The sequence shown here is derived from an EMBL/GenBank/DDBJ whole genome shotgun (WGS) entry which is preliminary data.</text>
</comment>
<gene>
    <name evidence="2" type="ORF">BP5553_02489</name>
</gene>
<keyword evidence="1" id="KW-0732">Signal</keyword>
<evidence type="ECO:0000256" key="1">
    <source>
        <dbReference type="SAM" id="SignalP"/>
    </source>
</evidence>
<protein>
    <submittedName>
        <fullName evidence="2">Uncharacterized protein</fullName>
    </submittedName>
</protein>
<dbReference type="Proteomes" id="UP000254866">
    <property type="component" value="Unassembled WGS sequence"/>
</dbReference>
<keyword evidence="3" id="KW-1185">Reference proteome</keyword>
<accession>A0A370U403</accession>
<feature type="signal peptide" evidence="1">
    <location>
        <begin position="1"/>
        <end position="24"/>
    </location>
</feature>
<organism evidence="2 3">
    <name type="scientific">Venustampulla echinocandica</name>
    <dbReference type="NCBI Taxonomy" id="2656787"/>
    <lineage>
        <taxon>Eukaryota</taxon>
        <taxon>Fungi</taxon>
        <taxon>Dikarya</taxon>
        <taxon>Ascomycota</taxon>
        <taxon>Pezizomycotina</taxon>
        <taxon>Leotiomycetes</taxon>
        <taxon>Helotiales</taxon>
        <taxon>Pleuroascaceae</taxon>
        <taxon>Venustampulla</taxon>
    </lineage>
</organism>
<reference evidence="2 3" key="1">
    <citation type="journal article" date="2018" name="IMA Fungus">
        <title>IMA Genome-F 9: Draft genome sequence of Annulohypoxylon stygium, Aspergillus mulundensis, Berkeleyomyces basicola (syn. Thielaviopsis basicola), Ceratocystis smalleyi, two Cercospora beticola strains, Coleophoma cylindrospora, Fusarium fracticaudum, Phialophora cf. hyalina, and Morchella septimelata.</title>
        <authorList>
            <person name="Wingfield B.D."/>
            <person name="Bills G.F."/>
            <person name="Dong Y."/>
            <person name="Huang W."/>
            <person name="Nel W.J."/>
            <person name="Swalarsk-Parry B.S."/>
            <person name="Vaghefi N."/>
            <person name="Wilken P.M."/>
            <person name="An Z."/>
            <person name="de Beer Z.W."/>
            <person name="De Vos L."/>
            <person name="Chen L."/>
            <person name="Duong T.A."/>
            <person name="Gao Y."/>
            <person name="Hammerbacher A."/>
            <person name="Kikkert J.R."/>
            <person name="Li Y."/>
            <person name="Li H."/>
            <person name="Li K."/>
            <person name="Li Q."/>
            <person name="Liu X."/>
            <person name="Ma X."/>
            <person name="Naidoo K."/>
            <person name="Pethybridge S.J."/>
            <person name="Sun J."/>
            <person name="Steenkamp E.T."/>
            <person name="van der Nest M.A."/>
            <person name="van Wyk S."/>
            <person name="Wingfield M.J."/>
            <person name="Xiong C."/>
            <person name="Yue Q."/>
            <person name="Zhang X."/>
        </authorList>
    </citation>
    <scope>NUCLEOTIDE SEQUENCE [LARGE SCALE GENOMIC DNA]</scope>
    <source>
        <strain evidence="2 3">BP 5553</strain>
    </source>
</reference>
<proteinExistence type="predicted"/>
<sequence length="367" mass="40284">MLALRSSLLFSTLILAFFIAVTQSLELGGSIEVKYLGNPNQKRAPVKKDHDPPPCAPDGVKPKIIKVTDDGAKVGVLPYTFEMVRDANAKHAAGKTTKSKSKLRSLLDVPLEKLKQWNARDLAKRQNGVLRQWYNQATAKVATDSGDAHIWSASGDIEDQMIATGDLSGCTVLIVSSPFVTIMIHVWERRANEGAAWLLDHFGAAQKTQDLAFAKKGQELLAVPLRAFGGTIANGFGGWLPLEQTTVNIVAPGINPDYTQTKTPATAVNPFYAVNDPNNPGGLIFPNGAITLQQMSVVLVIPGRESTQSKIHTYRRRYSNDPKHRTDDREFIIVKPVIMPNKEVWAMMHYDDNKTYPLSKLSVAPSS</sequence>
<dbReference type="OrthoDB" id="5424738at2759"/>
<dbReference type="GeneID" id="43595338"/>
<dbReference type="RefSeq" id="XP_031875166.1">
    <property type="nucleotide sequence ID" value="XM_032011112.1"/>
</dbReference>
<dbReference type="AlphaFoldDB" id="A0A370U403"/>